<dbReference type="AlphaFoldDB" id="S2DUF7"/>
<accession>S2DUF7</accession>
<feature type="compositionally biased region" description="Basic and acidic residues" evidence="1">
    <location>
        <begin position="19"/>
        <end position="77"/>
    </location>
</feature>
<feature type="region of interest" description="Disordered" evidence="1">
    <location>
        <begin position="18"/>
        <end position="77"/>
    </location>
</feature>
<keyword evidence="3" id="KW-1185">Reference proteome</keyword>
<evidence type="ECO:0000313" key="3">
    <source>
        <dbReference type="Proteomes" id="UP000006073"/>
    </source>
</evidence>
<sequence length="77" mass="8772">MIIIQNSAINNFPIVVFGKKNEKGVDKRSNRDNPGDADGARPPRKKDYENAQDEKGKDKERNTGQEVDNEKKDKNKE</sequence>
<dbReference type="RefSeq" id="WP_009033479.1">
    <property type="nucleotide sequence ID" value="NZ_ALWO02000037.1"/>
</dbReference>
<proteinExistence type="predicted"/>
<name>S2DUF7_INDAL</name>
<organism evidence="2 3">
    <name type="scientific">Indibacter alkaliphilus (strain CCUG 57479 / KCTC 22604 / LW1)</name>
    <dbReference type="NCBI Taxonomy" id="1189612"/>
    <lineage>
        <taxon>Bacteria</taxon>
        <taxon>Pseudomonadati</taxon>
        <taxon>Bacteroidota</taxon>
        <taxon>Cytophagia</taxon>
        <taxon>Cytophagales</taxon>
        <taxon>Cyclobacteriaceae</taxon>
    </lineage>
</organism>
<dbReference type="OrthoDB" id="826719at2"/>
<protein>
    <submittedName>
        <fullName evidence="2">Uncharacterized protein</fullName>
    </submittedName>
</protein>
<dbReference type="Proteomes" id="UP000006073">
    <property type="component" value="Unassembled WGS sequence"/>
</dbReference>
<evidence type="ECO:0000256" key="1">
    <source>
        <dbReference type="SAM" id="MobiDB-lite"/>
    </source>
</evidence>
<reference evidence="2 3" key="1">
    <citation type="journal article" date="2013" name="Genome Announc.">
        <title>Draft Genome Sequence of Indibacter alkaliphilus Strain LW1T, Isolated from Lonar Lake, a Haloalkaline Lake in the Buldana District of Maharashtra, India.</title>
        <authorList>
            <person name="Singh A."/>
            <person name="Kumar Jangir P."/>
            <person name="Sharma R."/>
            <person name="Singh A."/>
            <person name="Kumar Pinnaka A."/>
            <person name="Shivaji S."/>
        </authorList>
    </citation>
    <scope>NUCLEOTIDE SEQUENCE [LARGE SCALE GENOMIC DNA]</scope>
    <source>
        <strain evidence="3">CCUG 57479 / KCTC 22604 / LW1</strain>
    </source>
</reference>
<gene>
    <name evidence="2" type="ORF">A33Q_3078</name>
</gene>
<dbReference type="EMBL" id="ALWO02000037">
    <property type="protein sequence ID" value="EOZ95716.1"/>
    <property type="molecule type" value="Genomic_DNA"/>
</dbReference>
<evidence type="ECO:0000313" key="2">
    <source>
        <dbReference type="EMBL" id="EOZ95716.1"/>
    </source>
</evidence>
<comment type="caution">
    <text evidence="2">The sequence shown here is derived from an EMBL/GenBank/DDBJ whole genome shotgun (WGS) entry which is preliminary data.</text>
</comment>